<gene>
    <name evidence="2" type="ORF">AFUS01_LOCUS47403</name>
</gene>
<comment type="caution">
    <text evidence="2">The sequence shown here is derived from an EMBL/GenBank/DDBJ whole genome shotgun (WGS) entry which is preliminary data.</text>
</comment>
<organism evidence="2 3">
    <name type="scientific">Allacma fusca</name>
    <dbReference type="NCBI Taxonomy" id="39272"/>
    <lineage>
        <taxon>Eukaryota</taxon>
        <taxon>Metazoa</taxon>
        <taxon>Ecdysozoa</taxon>
        <taxon>Arthropoda</taxon>
        <taxon>Hexapoda</taxon>
        <taxon>Collembola</taxon>
        <taxon>Symphypleona</taxon>
        <taxon>Sminthuridae</taxon>
        <taxon>Allacma</taxon>
    </lineage>
</organism>
<feature type="compositionally biased region" description="Polar residues" evidence="1">
    <location>
        <begin position="57"/>
        <end position="73"/>
    </location>
</feature>
<dbReference type="Proteomes" id="UP000708208">
    <property type="component" value="Unassembled WGS sequence"/>
</dbReference>
<evidence type="ECO:0000256" key="1">
    <source>
        <dbReference type="SAM" id="MobiDB-lite"/>
    </source>
</evidence>
<dbReference type="EMBL" id="CAJVCH010571757">
    <property type="protein sequence ID" value="CAG7838431.1"/>
    <property type="molecule type" value="Genomic_DNA"/>
</dbReference>
<keyword evidence="3" id="KW-1185">Reference proteome</keyword>
<accession>A0A8J2MH44</accession>
<feature type="region of interest" description="Disordered" evidence="1">
    <location>
        <begin position="55"/>
        <end position="81"/>
    </location>
</feature>
<sequence>MCVKTVSFYLISCKSGTTVLGTTPSETSSGRPGSETFVFAKCTCTSLNEIPFPTEGQVPNLQAGGSNGINYGSDNMLHPRQ</sequence>
<proteinExistence type="predicted"/>
<dbReference type="AlphaFoldDB" id="A0A8J2MH44"/>
<name>A0A8J2MH44_9HEXA</name>
<protein>
    <submittedName>
        <fullName evidence="2">Uncharacterized protein</fullName>
    </submittedName>
</protein>
<evidence type="ECO:0000313" key="3">
    <source>
        <dbReference type="Proteomes" id="UP000708208"/>
    </source>
</evidence>
<evidence type="ECO:0000313" key="2">
    <source>
        <dbReference type="EMBL" id="CAG7838431.1"/>
    </source>
</evidence>
<reference evidence="2" key="1">
    <citation type="submission" date="2021-06" db="EMBL/GenBank/DDBJ databases">
        <authorList>
            <person name="Hodson N. C."/>
            <person name="Mongue J. A."/>
            <person name="Jaron S. K."/>
        </authorList>
    </citation>
    <scope>NUCLEOTIDE SEQUENCE</scope>
</reference>